<dbReference type="AlphaFoldDB" id="A0A2S0NHX9"/>
<dbReference type="InterPro" id="IPR005821">
    <property type="entry name" value="Ion_trans_dom"/>
</dbReference>
<evidence type="ECO:0000256" key="3">
    <source>
        <dbReference type="ARBA" id="ARBA00022989"/>
    </source>
</evidence>
<keyword evidence="2 5" id="KW-0812">Transmembrane</keyword>
<evidence type="ECO:0000256" key="5">
    <source>
        <dbReference type="SAM" id="Phobius"/>
    </source>
</evidence>
<dbReference type="InterPro" id="IPR043203">
    <property type="entry name" value="VGCC_Ca_Na"/>
</dbReference>
<keyword evidence="3 5" id="KW-1133">Transmembrane helix</keyword>
<dbReference type="KEGG" id="phr:C6569_18895"/>
<keyword evidence="7" id="KW-0813">Transport</keyword>
<keyword evidence="8" id="KW-1185">Reference proteome</keyword>
<dbReference type="Pfam" id="PF00520">
    <property type="entry name" value="Ion_trans"/>
    <property type="match status" value="1"/>
</dbReference>
<feature type="transmembrane region" description="Helical" evidence="5">
    <location>
        <begin position="12"/>
        <end position="30"/>
    </location>
</feature>
<reference evidence="7 8" key="1">
    <citation type="submission" date="2018-03" db="EMBL/GenBank/DDBJ databases">
        <title>Genome sequencing of Phreatobacter sp.</title>
        <authorList>
            <person name="Kim S.-J."/>
            <person name="Heo J."/>
            <person name="Kwon S.-W."/>
        </authorList>
    </citation>
    <scope>NUCLEOTIDE SEQUENCE [LARGE SCALE GENOMIC DNA]</scope>
    <source>
        <strain evidence="7 8">S-12</strain>
    </source>
</reference>
<dbReference type="GO" id="GO:0005248">
    <property type="term" value="F:voltage-gated sodium channel activity"/>
    <property type="evidence" value="ECO:0007669"/>
    <property type="project" value="TreeGrafter"/>
</dbReference>
<dbReference type="Proteomes" id="UP000237889">
    <property type="component" value="Chromosome"/>
</dbReference>
<protein>
    <submittedName>
        <fullName evidence="7">Voltage-gated sodium channel</fullName>
    </submittedName>
</protein>
<dbReference type="EMBL" id="CP027668">
    <property type="protein sequence ID" value="AVO47768.1"/>
    <property type="molecule type" value="Genomic_DNA"/>
</dbReference>
<dbReference type="PANTHER" id="PTHR10037">
    <property type="entry name" value="VOLTAGE-GATED CATION CHANNEL CALCIUM AND SODIUM"/>
    <property type="match status" value="1"/>
</dbReference>
<gene>
    <name evidence="7" type="ORF">C6569_18895</name>
</gene>
<dbReference type="SUPFAM" id="SSF81324">
    <property type="entry name" value="Voltage-gated potassium channels"/>
    <property type="match status" value="1"/>
</dbReference>
<evidence type="ECO:0000259" key="6">
    <source>
        <dbReference type="Pfam" id="PF00520"/>
    </source>
</evidence>
<keyword evidence="4 5" id="KW-0472">Membrane</keyword>
<dbReference type="OrthoDB" id="5297065at2"/>
<dbReference type="GO" id="GO:0001518">
    <property type="term" value="C:voltage-gated sodium channel complex"/>
    <property type="evidence" value="ECO:0007669"/>
    <property type="project" value="TreeGrafter"/>
</dbReference>
<comment type="subcellular location">
    <subcellularLocation>
        <location evidence="1">Membrane</location>
        <topology evidence="1">Multi-pass membrane protein</topology>
    </subcellularLocation>
</comment>
<feature type="transmembrane region" description="Helical" evidence="5">
    <location>
        <begin position="36"/>
        <end position="65"/>
    </location>
</feature>
<keyword evidence="7" id="KW-0406">Ion transport</keyword>
<name>A0A2S0NHX9_9HYPH</name>
<sequence length="272" mass="29274">MAKLRALIEHPRFETAIVVLIVINAISLGLETSPTVMAQIGGLLTTIDHVILTIFVAEIIARIAVKRGAFFRDPWSLFDLFVVSIALVPATDSLSVLRALRILRVLRLVTAVPSLRRVVGGLIAAMPGMGSIGLLLGLIFYVFAVIVTKLYGQALPDHFGSIGASTYTLFQAMTFDDWSGGIVKPLTEKGFTYSWFVLITFMVITAFMALNLFIGVVVTALDAETDEGQPKLTHPAGAEAELRARLDTIVAELSLVRGELARLRPPGEAGGG</sequence>
<feature type="transmembrane region" description="Helical" evidence="5">
    <location>
        <begin position="195"/>
        <end position="221"/>
    </location>
</feature>
<dbReference type="Gene3D" id="1.10.287.70">
    <property type="match status" value="1"/>
</dbReference>
<evidence type="ECO:0000256" key="2">
    <source>
        <dbReference type="ARBA" id="ARBA00022692"/>
    </source>
</evidence>
<dbReference type="Gene3D" id="1.20.120.350">
    <property type="entry name" value="Voltage-gated potassium channels. Chain C"/>
    <property type="match status" value="1"/>
</dbReference>
<evidence type="ECO:0000256" key="1">
    <source>
        <dbReference type="ARBA" id="ARBA00004141"/>
    </source>
</evidence>
<evidence type="ECO:0000313" key="8">
    <source>
        <dbReference type="Proteomes" id="UP000237889"/>
    </source>
</evidence>
<evidence type="ECO:0000313" key="7">
    <source>
        <dbReference type="EMBL" id="AVO47768.1"/>
    </source>
</evidence>
<keyword evidence="7" id="KW-0407">Ion channel</keyword>
<dbReference type="PANTHER" id="PTHR10037:SF62">
    <property type="entry name" value="SODIUM CHANNEL PROTEIN 60E"/>
    <property type="match status" value="1"/>
</dbReference>
<feature type="domain" description="Ion transport" evidence="6">
    <location>
        <begin position="10"/>
        <end position="227"/>
    </location>
</feature>
<proteinExistence type="predicted"/>
<feature type="transmembrane region" description="Helical" evidence="5">
    <location>
        <begin position="120"/>
        <end position="147"/>
    </location>
</feature>
<accession>A0A2S0NHX9</accession>
<dbReference type="InterPro" id="IPR027359">
    <property type="entry name" value="Volt_channel_dom_sf"/>
</dbReference>
<evidence type="ECO:0000256" key="4">
    <source>
        <dbReference type="ARBA" id="ARBA00023136"/>
    </source>
</evidence>
<feature type="transmembrane region" description="Helical" evidence="5">
    <location>
        <begin position="77"/>
        <end position="100"/>
    </location>
</feature>
<organism evidence="7 8">
    <name type="scientific">Phreatobacter cathodiphilus</name>
    <dbReference type="NCBI Taxonomy" id="1868589"/>
    <lineage>
        <taxon>Bacteria</taxon>
        <taxon>Pseudomonadati</taxon>
        <taxon>Pseudomonadota</taxon>
        <taxon>Alphaproteobacteria</taxon>
        <taxon>Hyphomicrobiales</taxon>
        <taxon>Phreatobacteraceae</taxon>
        <taxon>Phreatobacter</taxon>
    </lineage>
</organism>